<dbReference type="SMART" id="SM00871">
    <property type="entry name" value="AraC_E_bind"/>
    <property type="match status" value="1"/>
</dbReference>
<dbReference type="Gene3D" id="3.20.80.10">
    <property type="entry name" value="Regulatory factor, effector binding domain"/>
    <property type="match status" value="1"/>
</dbReference>
<keyword evidence="3" id="KW-1185">Reference proteome</keyword>
<gene>
    <name evidence="2" type="ORF">prwr041_25020</name>
</gene>
<dbReference type="InterPro" id="IPR050908">
    <property type="entry name" value="SmbC-like"/>
</dbReference>
<sequence length="164" mass="18953">MLYICRKNYKQIKMDTRTETMHPCSIAYIRRTGAYGIECKTVMEQLKSWAKQTNNLKDDSIILGIALDNPEVTIPESCRYDACLVVSNDFHTDDNDILTRELCGGKYCVFTVDHTTESIQQAWSTMFTDISTLGYTIDFSKPIIERYAMKMIRKHLCEICVPIR</sequence>
<dbReference type="PANTHER" id="PTHR40055">
    <property type="entry name" value="TRANSCRIPTIONAL REGULATOR YGIV-RELATED"/>
    <property type="match status" value="1"/>
</dbReference>
<dbReference type="SUPFAM" id="SSF55136">
    <property type="entry name" value="Probable bacterial effector-binding domain"/>
    <property type="match status" value="1"/>
</dbReference>
<organism evidence="2 3">
    <name type="scientific">Prevotella herbatica</name>
    <dbReference type="NCBI Taxonomy" id="2801997"/>
    <lineage>
        <taxon>Bacteria</taxon>
        <taxon>Pseudomonadati</taxon>
        <taxon>Bacteroidota</taxon>
        <taxon>Bacteroidia</taxon>
        <taxon>Bacteroidales</taxon>
        <taxon>Prevotellaceae</taxon>
        <taxon>Prevotella</taxon>
    </lineage>
</organism>
<name>A0ABN6EM51_9BACT</name>
<evidence type="ECO:0000259" key="1">
    <source>
        <dbReference type="SMART" id="SM00871"/>
    </source>
</evidence>
<evidence type="ECO:0000313" key="2">
    <source>
        <dbReference type="EMBL" id="BCS86609.1"/>
    </source>
</evidence>
<proteinExistence type="predicted"/>
<evidence type="ECO:0000313" key="3">
    <source>
        <dbReference type="Proteomes" id="UP001319045"/>
    </source>
</evidence>
<dbReference type="InterPro" id="IPR010499">
    <property type="entry name" value="AraC_E-bd"/>
</dbReference>
<feature type="domain" description="AraC effector-binding" evidence="1">
    <location>
        <begin position="14"/>
        <end position="164"/>
    </location>
</feature>
<protein>
    <submittedName>
        <fullName evidence="2">DNA gyrase inhibitor</fullName>
    </submittedName>
</protein>
<dbReference type="InterPro" id="IPR011256">
    <property type="entry name" value="Reg_factor_effector_dom_sf"/>
</dbReference>
<dbReference type="PANTHER" id="PTHR40055:SF1">
    <property type="entry name" value="TRANSCRIPTIONAL REGULATOR YGIV-RELATED"/>
    <property type="match status" value="1"/>
</dbReference>
<dbReference type="EMBL" id="AP024484">
    <property type="protein sequence ID" value="BCS86609.1"/>
    <property type="molecule type" value="Genomic_DNA"/>
</dbReference>
<accession>A0ABN6EM51</accession>
<dbReference type="Pfam" id="PF06445">
    <property type="entry name" value="GyrI-like"/>
    <property type="match status" value="1"/>
</dbReference>
<dbReference type="InterPro" id="IPR029442">
    <property type="entry name" value="GyrI-like"/>
</dbReference>
<dbReference type="Proteomes" id="UP001319045">
    <property type="component" value="Chromosome"/>
</dbReference>
<reference evidence="2 3" key="1">
    <citation type="journal article" date="2022" name="Int. J. Syst. Evol. Microbiol.">
        <title>Prevotella herbatica sp. nov., a plant polysaccharide-decomposing anaerobic bacterium isolated from a methanogenic reactor.</title>
        <authorList>
            <person name="Uek A."/>
            <person name="Tonouchi A."/>
            <person name="Kaku N."/>
            <person name="Ueki K."/>
        </authorList>
    </citation>
    <scope>NUCLEOTIDE SEQUENCE [LARGE SCALE GENOMIC DNA]</scope>
    <source>
        <strain evidence="2 3">WR041</strain>
    </source>
</reference>